<keyword evidence="4" id="KW-0560">Oxidoreductase</keyword>
<dbReference type="EMBL" id="CAMXCT030002164">
    <property type="protein sequence ID" value="CAL4783461.1"/>
    <property type="molecule type" value="Genomic_DNA"/>
</dbReference>
<keyword evidence="2" id="KW-0479">Metal-binding</keyword>
<evidence type="ECO:0000256" key="1">
    <source>
        <dbReference type="ARBA" id="ARBA00005896"/>
    </source>
</evidence>
<reference evidence="8" key="2">
    <citation type="submission" date="2024-04" db="EMBL/GenBank/DDBJ databases">
        <authorList>
            <person name="Chen Y."/>
            <person name="Shah S."/>
            <person name="Dougan E. K."/>
            <person name="Thang M."/>
            <person name="Chan C."/>
        </authorList>
    </citation>
    <scope>NUCLEOTIDE SEQUENCE [LARGE SCALE GENOMIC DNA]</scope>
</reference>
<keyword evidence="5" id="KW-0408">Iron</keyword>
<protein>
    <submittedName>
        <fullName evidence="9">TauD/TfdA-like domain-containing protein</fullName>
    </submittedName>
</protein>
<evidence type="ECO:0000313" key="8">
    <source>
        <dbReference type="EMBL" id="CAL1149524.1"/>
    </source>
</evidence>
<evidence type="ECO:0000313" key="7">
    <source>
        <dbReference type="EMBL" id="CAI3996149.1"/>
    </source>
</evidence>
<keyword evidence="3" id="KW-0223">Dioxygenase</keyword>
<dbReference type="OrthoDB" id="3475258at2759"/>
<dbReference type="InterPro" id="IPR042098">
    <property type="entry name" value="TauD-like_sf"/>
</dbReference>
<dbReference type="GO" id="GO:0051213">
    <property type="term" value="F:dioxygenase activity"/>
    <property type="evidence" value="ECO:0007669"/>
    <property type="project" value="UniProtKB-KW"/>
</dbReference>
<dbReference type="AlphaFoldDB" id="A0A9P1CPV5"/>
<evidence type="ECO:0000259" key="6">
    <source>
        <dbReference type="Pfam" id="PF02668"/>
    </source>
</evidence>
<dbReference type="GO" id="GO:0046872">
    <property type="term" value="F:metal ion binding"/>
    <property type="evidence" value="ECO:0007669"/>
    <property type="project" value="UniProtKB-KW"/>
</dbReference>
<evidence type="ECO:0000313" key="10">
    <source>
        <dbReference type="Proteomes" id="UP001152797"/>
    </source>
</evidence>
<dbReference type="InterPro" id="IPR051178">
    <property type="entry name" value="TfdA_dioxygenase"/>
</dbReference>
<dbReference type="PANTHER" id="PTHR43779">
    <property type="entry name" value="DIOXYGENASE RV0097-RELATED"/>
    <property type="match status" value="1"/>
</dbReference>
<comment type="caution">
    <text evidence="7">The sequence shown here is derived from an EMBL/GenBank/DDBJ whole genome shotgun (WGS) entry which is preliminary data.</text>
</comment>
<evidence type="ECO:0000256" key="3">
    <source>
        <dbReference type="ARBA" id="ARBA00022964"/>
    </source>
</evidence>
<name>A0A9P1CPV5_9DINO</name>
<evidence type="ECO:0000256" key="5">
    <source>
        <dbReference type="ARBA" id="ARBA00023004"/>
    </source>
</evidence>
<evidence type="ECO:0000256" key="4">
    <source>
        <dbReference type="ARBA" id="ARBA00023002"/>
    </source>
</evidence>
<dbReference type="PANTHER" id="PTHR43779:SF3">
    <property type="entry name" value="(3R)-3-[(CARBOXYMETHYL)AMINO]FATTY ACID OXYGENASE_DECARBOXYLASE"/>
    <property type="match status" value="1"/>
</dbReference>
<evidence type="ECO:0000313" key="9">
    <source>
        <dbReference type="EMBL" id="CAL4783461.1"/>
    </source>
</evidence>
<keyword evidence="10" id="KW-1185">Reference proteome</keyword>
<evidence type="ECO:0000256" key="2">
    <source>
        <dbReference type="ARBA" id="ARBA00022723"/>
    </source>
</evidence>
<dbReference type="Pfam" id="PF02668">
    <property type="entry name" value="TauD"/>
    <property type="match status" value="1"/>
</dbReference>
<dbReference type="Proteomes" id="UP001152797">
    <property type="component" value="Unassembled WGS sequence"/>
</dbReference>
<dbReference type="InterPro" id="IPR003819">
    <property type="entry name" value="TauD/TfdA-like"/>
</dbReference>
<dbReference type="EMBL" id="CAMXCT010002164">
    <property type="protein sequence ID" value="CAI3996149.1"/>
    <property type="molecule type" value="Genomic_DNA"/>
</dbReference>
<comment type="similarity">
    <text evidence="1">Belongs to the TfdA dioxygenase family.</text>
</comment>
<sequence length="377" mass="41855">MNTNTDIIDQLIGHFLGHLHPPVPRVPQGPLLHWKTLGSHGFGAVVIGLKAKDLQSSRLRRALVDLWRGRKGLLVLKDLPGLTPDELLEFTSSFGSVEEALAASRSRAQVTHPGRAAVPGVVMRLGNSRDPTTNELNASFTLSAQLPTFSSGPEVCQFDSVSRQPNWHTDATFRERPPTGSMLYAVQVPPVGGDTCFADASKAFTTLPKDTQRRLEGLEALCSQAHHDALHNVKKPGTYVLMNAEQRAKMPLMAVPLVLTHPETKRKSLYGANSSVFLIQPLNSPAPLTELLNRAEGAEAFEDPSVDRELRSLLPHATGPDFVVRWHWNVGDLVIWDNRCTMHCATGFDHETFVREMWRTTFHDMSWQPPVRKVPRE</sequence>
<accession>A0A9P1CPV5</accession>
<dbReference type="Gene3D" id="3.60.130.10">
    <property type="entry name" value="Clavaminate synthase-like"/>
    <property type="match status" value="1"/>
</dbReference>
<gene>
    <name evidence="7" type="ORF">C1SCF055_LOCUS22648</name>
</gene>
<organism evidence="7">
    <name type="scientific">Cladocopium goreaui</name>
    <dbReference type="NCBI Taxonomy" id="2562237"/>
    <lineage>
        <taxon>Eukaryota</taxon>
        <taxon>Sar</taxon>
        <taxon>Alveolata</taxon>
        <taxon>Dinophyceae</taxon>
        <taxon>Suessiales</taxon>
        <taxon>Symbiodiniaceae</taxon>
        <taxon>Cladocopium</taxon>
    </lineage>
</organism>
<proteinExistence type="inferred from homology"/>
<feature type="domain" description="TauD/TfdA-like" evidence="6">
    <location>
        <begin position="40"/>
        <end position="361"/>
    </location>
</feature>
<dbReference type="SUPFAM" id="SSF51197">
    <property type="entry name" value="Clavaminate synthase-like"/>
    <property type="match status" value="1"/>
</dbReference>
<reference evidence="7" key="1">
    <citation type="submission" date="2022-10" db="EMBL/GenBank/DDBJ databases">
        <authorList>
            <person name="Chen Y."/>
            <person name="Dougan E. K."/>
            <person name="Chan C."/>
            <person name="Rhodes N."/>
            <person name="Thang M."/>
        </authorList>
    </citation>
    <scope>NUCLEOTIDE SEQUENCE</scope>
</reference>
<dbReference type="EMBL" id="CAMXCT020002164">
    <property type="protein sequence ID" value="CAL1149524.1"/>
    <property type="molecule type" value="Genomic_DNA"/>
</dbReference>